<keyword evidence="7 10" id="KW-0238">DNA-binding</keyword>
<evidence type="ECO:0000256" key="6">
    <source>
        <dbReference type="ARBA" id="ARBA00023118"/>
    </source>
</evidence>
<dbReference type="GO" id="GO:0004519">
    <property type="term" value="F:endonuclease activity"/>
    <property type="evidence" value="ECO:0007669"/>
    <property type="project" value="UniProtKB-KW"/>
</dbReference>
<evidence type="ECO:0000256" key="7">
    <source>
        <dbReference type="ARBA" id="ARBA00023125"/>
    </source>
</evidence>
<keyword evidence="2 10" id="KW-0479">Metal-binding</keyword>
<evidence type="ECO:0000256" key="5">
    <source>
        <dbReference type="ARBA" id="ARBA00022842"/>
    </source>
</evidence>
<accession>A0ABX1AC74</accession>
<feature type="binding site" evidence="10">
    <location>
        <position position="167"/>
    </location>
    <ligand>
        <name>Mn(2+)</name>
        <dbReference type="ChEBI" id="CHEBI:29035"/>
    </ligand>
</feature>
<dbReference type="HAMAP" id="MF_01470">
    <property type="entry name" value="Cas1"/>
    <property type="match status" value="1"/>
</dbReference>
<evidence type="ECO:0000256" key="1">
    <source>
        <dbReference type="ARBA" id="ARBA00022722"/>
    </source>
</evidence>
<sequence length="344" mass="38475">MTTELLNTLYVQTQGIELRLEEDSVRIRHPDQPGRRILPLRRVNAIVVYGHVTLSTELLTRCAQDGRTVTWMSRTGRYLGRLDGAVRGNVLLRHAQHQAHDDTETRVAIARQVVAAKVRNSRWIILRAARDATPTPQTAMRARANELAQALTKIPDAADIDALMGYEGNAARLHFEALRHALRPDDGIPPFERRERRPPTDPVNAALSFTYGLLRSLVHGATEQVGLDPYVGYLHGIRPGKPSLALDLMEEFRAPLADRLVLSLFNRRQLRAEHFDALPGGAVNLTDDGRTVLFQAWQELRDKPATHTLAGRDVPTGLLPTMQARLVARHLRGDLPAYLPWTAT</sequence>
<dbReference type="Proteomes" id="UP000746503">
    <property type="component" value="Unassembled WGS sequence"/>
</dbReference>
<feature type="binding site" evidence="10">
    <location>
        <position position="250"/>
    </location>
    <ligand>
        <name>Mn(2+)</name>
        <dbReference type="ChEBI" id="CHEBI:29035"/>
    </ligand>
</feature>
<reference evidence="11 12" key="1">
    <citation type="submission" date="2020-03" db="EMBL/GenBank/DDBJ databases">
        <title>Draft genome of Streptomyces sp. ventii, isolated from the Axial Seamount in the Pacific Ocean, and resequencing of the two type strains Streptomyces lonarensis strain NCL 716 and Streptomyces bohaiensis strain 11A07.</title>
        <authorList>
            <person name="Loughran R.M."/>
            <person name="Pfannmuller K.M."/>
            <person name="Wasson B.J."/>
            <person name="Deadmond M.C."/>
            <person name="Paddock B.E."/>
            <person name="Koyack M.J."/>
            <person name="Gallegos D.A."/>
            <person name="Mitchell E.A."/>
            <person name="Ushijima B."/>
            <person name="Saw J.H."/>
            <person name="Mcphail K.L."/>
            <person name="Videau P."/>
        </authorList>
    </citation>
    <scope>NUCLEOTIDE SEQUENCE [LARGE SCALE GENOMIC DNA]</scope>
    <source>
        <strain evidence="12">5675061</strain>
    </source>
</reference>
<dbReference type="InterPro" id="IPR050646">
    <property type="entry name" value="Cas1"/>
</dbReference>
<evidence type="ECO:0000256" key="3">
    <source>
        <dbReference type="ARBA" id="ARBA00022759"/>
    </source>
</evidence>
<keyword evidence="12" id="KW-1185">Reference proteome</keyword>
<dbReference type="InterPro" id="IPR042206">
    <property type="entry name" value="CRISPR-assoc_Cas1_C"/>
</dbReference>
<dbReference type="Gene3D" id="3.100.10.20">
    <property type="entry name" value="CRISPR-associated endonuclease Cas1, N-terminal domain"/>
    <property type="match status" value="1"/>
</dbReference>
<feature type="binding site" evidence="10">
    <location>
        <position position="235"/>
    </location>
    <ligand>
        <name>Mn(2+)</name>
        <dbReference type="ChEBI" id="CHEBI:29035"/>
    </ligand>
</feature>
<dbReference type="NCBIfam" id="TIGR03640">
    <property type="entry name" value="cas1_DVULG"/>
    <property type="match status" value="1"/>
</dbReference>
<keyword evidence="3 10" id="KW-0255">Endonuclease</keyword>
<comment type="cofactor">
    <cofactor evidence="10">
        <name>Mg(2+)</name>
        <dbReference type="ChEBI" id="CHEBI:18420"/>
    </cofactor>
    <cofactor evidence="10">
        <name>Mn(2+)</name>
        <dbReference type="ChEBI" id="CHEBI:29035"/>
    </cofactor>
</comment>
<proteinExistence type="inferred from homology"/>
<evidence type="ECO:0000313" key="12">
    <source>
        <dbReference type="Proteomes" id="UP000746503"/>
    </source>
</evidence>
<dbReference type="RefSeq" id="WP_167931332.1">
    <property type="nucleotide sequence ID" value="NZ_JAAVJB010000002.1"/>
</dbReference>
<comment type="subunit">
    <text evidence="9 10">Homodimer, forms a heterotetramer with a Cas2 homodimer.</text>
</comment>
<evidence type="ECO:0000256" key="4">
    <source>
        <dbReference type="ARBA" id="ARBA00022801"/>
    </source>
</evidence>
<dbReference type="InterPro" id="IPR002729">
    <property type="entry name" value="CRISPR-assoc_Cas1"/>
</dbReference>
<evidence type="ECO:0000256" key="8">
    <source>
        <dbReference type="ARBA" id="ARBA00023211"/>
    </source>
</evidence>
<dbReference type="NCBIfam" id="TIGR00287">
    <property type="entry name" value="cas1"/>
    <property type="match status" value="1"/>
</dbReference>
<dbReference type="PANTHER" id="PTHR34353:SF2">
    <property type="entry name" value="CRISPR-ASSOCIATED ENDONUCLEASE CAS1 1"/>
    <property type="match status" value="1"/>
</dbReference>
<organism evidence="11 12">
    <name type="scientific">Streptomyces spiramenti</name>
    <dbReference type="NCBI Taxonomy" id="2720606"/>
    <lineage>
        <taxon>Bacteria</taxon>
        <taxon>Bacillati</taxon>
        <taxon>Actinomycetota</taxon>
        <taxon>Actinomycetes</taxon>
        <taxon>Kitasatosporales</taxon>
        <taxon>Streptomycetaceae</taxon>
        <taxon>Streptomyces</taxon>
    </lineage>
</organism>
<comment type="function">
    <text evidence="10">CRISPR (clustered regularly interspaced short palindromic repeat), is an adaptive immune system that provides protection against mobile genetic elements (viruses, transposable elements and conjugative plasmids). CRISPR clusters contain spacers, sequences complementary to antecedent mobile elements, and target invading nucleic acids. CRISPR clusters are transcribed and processed into CRISPR RNA (crRNA). Acts as a dsDNA endonuclease. Involved in the integration of spacer DNA into the CRISPR cassette.</text>
</comment>
<dbReference type="EC" id="3.1.-.-" evidence="10"/>
<keyword evidence="1 10" id="KW-0540">Nuclease</keyword>
<evidence type="ECO:0000256" key="10">
    <source>
        <dbReference type="HAMAP-Rule" id="MF_01470"/>
    </source>
</evidence>
<gene>
    <name evidence="11" type="primary">cas1c</name>
    <name evidence="10" type="synonym">cas1</name>
    <name evidence="11" type="ORF">HCJ92_00500</name>
</gene>
<evidence type="ECO:0000256" key="9">
    <source>
        <dbReference type="ARBA" id="ARBA00038592"/>
    </source>
</evidence>
<dbReference type="Gene3D" id="1.20.120.920">
    <property type="entry name" value="CRISPR-associated endonuclease Cas1, C-terminal domain"/>
    <property type="match status" value="1"/>
</dbReference>
<dbReference type="EMBL" id="JAAVJB010000002">
    <property type="protein sequence ID" value="NJP64807.1"/>
    <property type="molecule type" value="Genomic_DNA"/>
</dbReference>
<keyword evidence="4 10" id="KW-0378">Hydrolase</keyword>
<evidence type="ECO:0000313" key="11">
    <source>
        <dbReference type="EMBL" id="NJP64807.1"/>
    </source>
</evidence>
<evidence type="ECO:0000256" key="2">
    <source>
        <dbReference type="ARBA" id="ARBA00022723"/>
    </source>
</evidence>
<comment type="similarity">
    <text evidence="10">Belongs to the CRISPR-associated endonuclease Cas1 family.</text>
</comment>
<keyword evidence="6 10" id="KW-0051">Antiviral defense</keyword>
<protein>
    <recommendedName>
        <fullName evidence="10">CRISPR-associated endonuclease Cas1</fullName>
        <ecNumber evidence="10">3.1.-.-</ecNumber>
    </recommendedName>
</protein>
<name>A0ABX1AC74_9ACTN</name>
<dbReference type="PANTHER" id="PTHR34353">
    <property type="entry name" value="CRISPR-ASSOCIATED ENDONUCLEASE CAS1 1"/>
    <property type="match status" value="1"/>
</dbReference>
<dbReference type="InterPro" id="IPR019856">
    <property type="entry name" value="CRISPR-assoc_Cas1_DVULG"/>
</dbReference>
<dbReference type="Pfam" id="PF01867">
    <property type="entry name" value="Cas_Cas1"/>
    <property type="match status" value="1"/>
</dbReference>
<dbReference type="InterPro" id="IPR042211">
    <property type="entry name" value="CRISPR-assoc_Cas1_N"/>
</dbReference>
<keyword evidence="8 10" id="KW-0464">Manganese</keyword>
<comment type="caution">
    <text evidence="11">The sequence shown here is derived from an EMBL/GenBank/DDBJ whole genome shotgun (WGS) entry which is preliminary data.</text>
</comment>
<keyword evidence="5 10" id="KW-0460">Magnesium</keyword>